<dbReference type="CDD" id="cd04077">
    <property type="entry name" value="Peptidases_S8_PCSK9_ProteinaseK_like"/>
    <property type="match status" value="1"/>
</dbReference>
<feature type="region of interest" description="Disordered" evidence="7">
    <location>
        <begin position="380"/>
        <end position="405"/>
    </location>
</feature>
<evidence type="ECO:0000256" key="2">
    <source>
        <dbReference type="ARBA" id="ARBA00022670"/>
    </source>
</evidence>
<dbReference type="InterPro" id="IPR022398">
    <property type="entry name" value="Peptidase_S8_His-AS"/>
</dbReference>
<dbReference type="InterPro" id="IPR023828">
    <property type="entry name" value="Peptidase_S8_Ser-AS"/>
</dbReference>
<evidence type="ECO:0000256" key="8">
    <source>
        <dbReference type="SAM" id="SignalP"/>
    </source>
</evidence>
<dbReference type="PROSITE" id="PS00137">
    <property type="entry name" value="SUBTILASE_HIS"/>
    <property type="match status" value="1"/>
</dbReference>
<feature type="active site" description="Charge relay system" evidence="5">
    <location>
        <position position="177"/>
    </location>
</feature>
<evidence type="ECO:0000259" key="10">
    <source>
        <dbReference type="Pfam" id="PF05922"/>
    </source>
</evidence>
<organism evidence="11 12">
    <name type="scientific">Algoriphagus hitonicola</name>
    <dbReference type="NCBI Taxonomy" id="435880"/>
    <lineage>
        <taxon>Bacteria</taxon>
        <taxon>Pseudomonadati</taxon>
        <taxon>Bacteroidota</taxon>
        <taxon>Cytophagia</taxon>
        <taxon>Cytophagales</taxon>
        <taxon>Cyclobacteriaceae</taxon>
        <taxon>Algoriphagus</taxon>
    </lineage>
</organism>
<keyword evidence="3 5" id="KW-0378">Hydrolase</keyword>
<feature type="active site" description="Charge relay system" evidence="5">
    <location>
        <position position="213"/>
    </location>
</feature>
<sequence length="405" mass="41071">MNKHSWKKPALYAGLMLGGLTFACQPMEESPTLTGPLQEVVNAKNGDIIPGQYIVRLNPNQLNFRKTKDYAANQTAMRKIGTALLTKYRIAEGNLEHVYANAIEGFSVSLSDEEFNELSKDPAVQLIEPDRIVALAPPSGKGPGGGGSDPTQETPYGINRVNGGAAYTGSAKAYVIDSGIDASHPDLTVDASAGFNAFTKGKDANLSVDGNGHGTHVAGTIAANDNDIGVIGVAAGATVVPIKVLDSRGSGSYSGVIAGVDFVTANANPGDVANMSLGGPASDALDAAVISMASAGVKVALAAGNESQDASNSSPARANGDNIYTVSAIDSSDNFASFSNFGNPPVDYAAPGVAVKSTVPGGYATYSGTSMASPHVAGILLTGTPQTDGTANGDPDGDPDPIAVK</sequence>
<dbReference type="InterPro" id="IPR023827">
    <property type="entry name" value="Peptidase_S8_Asp-AS"/>
</dbReference>
<dbReference type="GO" id="GO:0005615">
    <property type="term" value="C:extracellular space"/>
    <property type="evidence" value="ECO:0007669"/>
    <property type="project" value="TreeGrafter"/>
</dbReference>
<feature type="domain" description="Peptidase S8/S53" evidence="9">
    <location>
        <begin position="175"/>
        <end position="380"/>
    </location>
</feature>
<evidence type="ECO:0000313" key="12">
    <source>
        <dbReference type="Proteomes" id="UP000199642"/>
    </source>
</evidence>
<keyword evidence="4 5" id="KW-0720">Serine protease</keyword>
<evidence type="ECO:0000259" key="9">
    <source>
        <dbReference type="Pfam" id="PF00082"/>
    </source>
</evidence>
<dbReference type="PRINTS" id="PR00723">
    <property type="entry name" value="SUBTILISIN"/>
</dbReference>
<keyword evidence="2 5" id="KW-0645">Protease</keyword>
<dbReference type="RefSeq" id="WP_218144115.1">
    <property type="nucleotide sequence ID" value="NZ_FOPC01000001.1"/>
</dbReference>
<evidence type="ECO:0000256" key="1">
    <source>
        <dbReference type="ARBA" id="ARBA00011073"/>
    </source>
</evidence>
<dbReference type="PROSITE" id="PS00138">
    <property type="entry name" value="SUBTILASE_SER"/>
    <property type="match status" value="1"/>
</dbReference>
<dbReference type="SUPFAM" id="SSF54897">
    <property type="entry name" value="Protease propeptides/inhibitors"/>
    <property type="match status" value="1"/>
</dbReference>
<evidence type="ECO:0000256" key="6">
    <source>
        <dbReference type="RuleBase" id="RU003355"/>
    </source>
</evidence>
<dbReference type="PROSITE" id="PS51257">
    <property type="entry name" value="PROKAR_LIPOPROTEIN"/>
    <property type="match status" value="1"/>
</dbReference>
<dbReference type="PANTHER" id="PTHR43806:SF11">
    <property type="entry name" value="CEREVISIN-RELATED"/>
    <property type="match status" value="1"/>
</dbReference>
<dbReference type="STRING" id="435880.SAMN04487988_10168"/>
<dbReference type="AlphaFoldDB" id="A0A1I2NK90"/>
<dbReference type="GO" id="GO:0004252">
    <property type="term" value="F:serine-type endopeptidase activity"/>
    <property type="evidence" value="ECO:0007669"/>
    <property type="project" value="UniProtKB-UniRule"/>
</dbReference>
<dbReference type="InterPro" id="IPR050131">
    <property type="entry name" value="Peptidase_S8_subtilisin-like"/>
</dbReference>
<dbReference type="Gene3D" id="3.40.50.200">
    <property type="entry name" value="Peptidase S8/S53 domain"/>
    <property type="match status" value="1"/>
</dbReference>
<feature type="domain" description="Inhibitor I9" evidence="10">
    <location>
        <begin position="52"/>
        <end position="135"/>
    </location>
</feature>
<dbReference type="GO" id="GO:0006508">
    <property type="term" value="P:proteolysis"/>
    <property type="evidence" value="ECO:0007669"/>
    <property type="project" value="UniProtKB-KW"/>
</dbReference>
<dbReference type="Pfam" id="PF00082">
    <property type="entry name" value="Peptidase_S8"/>
    <property type="match status" value="1"/>
</dbReference>
<protein>
    <submittedName>
        <fullName evidence="11">Peptidase inhibitor I9</fullName>
    </submittedName>
</protein>
<evidence type="ECO:0000313" key="11">
    <source>
        <dbReference type="EMBL" id="SFG02097.1"/>
    </source>
</evidence>
<reference evidence="12" key="1">
    <citation type="submission" date="2016-10" db="EMBL/GenBank/DDBJ databases">
        <authorList>
            <person name="Varghese N."/>
            <person name="Submissions S."/>
        </authorList>
    </citation>
    <scope>NUCLEOTIDE SEQUENCE [LARGE SCALE GENOMIC DNA]</scope>
    <source>
        <strain evidence="12">DSM 19315</strain>
    </source>
</reference>
<dbReference type="PROSITE" id="PS51892">
    <property type="entry name" value="SUBTILASE"/>
    <property type="match status" value="1"/>
</dbReference>
<keyword evidence="8" id="KW-0732">Signal</keyword>
<dbReference type="InterPro" id="IPR000209">
    <property type="entry name" value="Peptidase_S8/S53_dom"/>
</dbReference>
<dbReference type="Gene3D" id="3.30.70.80">
    <property type="entry name" value="Peptidase S8 propeptide/proteinase inhibitor I9"/>
    <property type="match status" value="1"/>
</dbReference>
<dbReference type="InterPro" id="IPR034193">
    <property type="entry name" value="PCSK9_ProteinaseK-like"/>
</dbReference>
<keyword evidence="12" id="KW-1185">Reference proteome</keyword>
<dbReference type="PANTHER" id="PTHR43806">
    <property type="entry name" value="PEPTIDASE S8"/>
    <property type="match status" value="1"/>
</dbReference>
<feature type="chain" id="PRO_5011618227" evidence="8">
    <location>
        <begin position="24"/>
        <end position="405"/>
    </location>
</feature>
<evidence type="ECO:0000256" key="5">
    <source>
        <dbReference type="PROSITE-ProRule" id="PRU01240"/>
    </source>
</evidence>
<dbReference type="InterPro" id="IPR010259">
    <property type="entry name" value="S8pro/Inhibitor_I9"/>
</dbReference>
<feature type="signal peptide" evidence="8">
    <location>
        <begin position="1"/>
        <end position="23"/>
    </location>
</feature>
<evidence type="ECO:0000256" key="7">
    <source>
        <dbReference type="SAM" id="MobiDB-lite"/>
    </source>
</evidence>
<feature type="active site" description="Charge relay system" evidence="5">
    <location>
        <position position="370"/>
    </location>
</feature>
<dbReference type="PROSITE" id="PS00136">
    <property type="entry name" value="SUBTILASE_ASP"/>
    <property type="match status" value="1"/>
</dbReference>
<comment type="similarity">
    <text evidence="1 5 6">Belongs to the peptidase S8 family.</text>
</comment>
<evidence type="ECO:0000256" key="4">
    <source>
        <dbReference type="ARBA" id="ARBA00022825"/>
    </source>
</evidence>
<dbReference type="InterPro" id="IPR036852">
    <property type="entry name" value="Peptidase_S8/S53_dom_sf"/>
</dbReference>
<gene>
    <name evidence="11" type="ORF">SAMN04487988_10168</name>
</gene>
<proteinExistence type="inferred from homology"/>
<name>A0A1I2NK90_9BACT</name>
<dbReference type="InterPro" id="IPR015500">
    <property type="entry name" value="Peptidase_S8_subtilisin-rel"/>
</dbReference>
<dbReference type="Pfam" id="PF05922">
    <property type="entry name" value="Inhibitor_I9"/>
    <property type="match status" value="1"/>
</dbReference>
<dbReference type="InterPro" id="IPR037045">
    <property type="entry name" value="S8pro/Inhibitor_I9_sf"/>
</dbReference>
<dbReference type="Proteomes" id="UP000199642">
    <property type="component" value="Unassembled WGS sequence"/>
</dbReference>
<accession>A0A1I2NK90</accession>
<evidence type="ECO:0000256" key="3">
    <source>
        <dbReference type="ARBA" id="ARBA00022801"/>
    </source>
</evidence>
<dbReference type="EMBL" id="FOPC01000001">
    <property type="protein sequence ID" value="SFG02097.1"/>
    <property type="molecule type" value="Genomic_DNA"/>
</dbReference>
<dbReference type="SUPFAM" id="SSF52743">
    <property type="entry name" value="Subtilisin-like"/>
    <property type="match status" value="1"/>
</dbReference>